<dbReference type="InterPro" id="IPR052559">
    <property type="entry name" value="V-haloperoxidase"/>
</dbReference>
<evidence type="ECO:0000313" key="3">
    <source>
        <dbReference type="Proteomes" id="UP000232883"/>
    </source>
</evidence>
<reference evidence="2 3" key="1">
    <citation type="submission" date="2017-11" db="EMBL/GenBank/DDBJ databases">
        <title>Taxonomic description and genome sequences of Spirosoma HA7 sp. nov., isolated from pollen microhabitat of Corylus avellana.</title>
        <authorList>
            <person name="Ambika Manirajan B."/>
            <person name="Suarez C."/>
            <person name="Ratering S."/>
            <person name="Geissler-Plaum R."/>
            <person name="Cardinale M."/>
            <person name="Sylvia S."/>
        </authorList>
    </citation>
    <scope>NUCLEOTIDE SEQUENCE [LARGE SCALE GENOMIC DNA]</scope>
    <source>
        <strain evidence="2 3">HA7</strain>
    </source>
</reference>
<name>A0A2K8Z5R9_9BACT</name>
<evidence type="ECO:0000313" key="2">
    <source>
        <dbReference type="EMBL" id="AUD05237.1"/>
    </source>
</evidence>
<organism evidence="2 3">
    <name type="scientific">Spirosoma pollinicola</name>
    <dbReference type="NCBI Taxonomy" id="2057025"/>
    <lineage>
        <taxon>Bacteria</taxon>
        <taxon>Pseudomonadati</taxon>
        <taxon>Bacteroidota</taxon>
        <taxon>Cytophagia</taxon>
        <taxon>Cytophagales</taxon>
        <taxon>Cytophagaceae</taxon>
        <taxon>Spirosoma</taxon>
    </lineage>
</organism>
<sequence length="471" mass="51570">MNSPFLPVSNQRASKTSFQSNRWKFPASILLVVLLQACRIQPADPDPVIPVGGKTADQYTGDVATQWAVLQLKLTKTTAGFTPPVASRAYGYACIAMYEAIVFGLVTHKSLVGQLQGLTALPLVESGKTYNWALSANAAEAAILRNLYPTTSAGNKATIDSLEAALLTTFKETDETVNQRSVDFGKKIADALFEWSKTDGGDAGYSRNFPASYIVPTGAGLWQPTENGQKIPMQPYWGKNRTFVKANDALLMPKPLPYSTDTKSATFGQYLDVYTKSKNLTQTEKEIAVWWADNPVETFTPPGHSYNIARIAAVKSKADLAKAIETFARTGISVADAFTLCWRCKYIYNNIRPYTYVRLAIDPNWVPFWPAPPFPGFPSGHATQSSSAATVLTALYGENFAFTDDSHIGRIKDVARNVEFKTRSFTSFTQAATESADSRFYGNIHTKQDNDTGLAEGKKIGANVNALGWLK</sequence>
<dbReference type="RefSeq" id="WP_100991801.1">
    <property type="nucleotide sequence ID" value="NZ_CP025096.1"/>
</dbReference>
<dbReference type="PANTHER" id="PTHR34599">
    <property type="entry name" value="PEROXIDASE-RELATED"/>
    <property type="match status" value="1"/>
</dbReference>
<evidence type="ECO:0000259" key="1">
    <source>
        <dbReference type="Pfam" id="PF01569"/>
    </source>
</evidence>
<dbReference type="Gene3D" id="1.10.606.20">
    <property type="match status" value="1"/>
</dbReference>
<accession>A0A2K8Z5R9</accession>
<dbReference type="InterPro" id="IPR000326">
    <property type="entry name" value="PAP2/HPO"/>
</dbReference>
<dbReference type="PANTHER" id="PTHR34599:SF1">
    <property type="entry name" value="PHOSPHATIDIC ACID PHOSPHATASE TYPE 2_HALOPEROXIDASE DOMAIN-CONTAINING PROTEIN"/>
    <property type="match status" value="1"/>
</dbReference>
<gene>
    <name evidence="2" type="ORF">CWM47_27375</name>
</gene>
<dbReference type="Pfam" id="PF01569">
    <property type="entry name" value="PAP2"/>
    <property type="match status" value="1"/>
</dbReference>
<dbReference type="SUPFAM" id="SSF48317">
    <property type="entry name" value="Acid phosphatase/Vanadium-dependent haloperoxidase"/>
    <property type="match status" value="1"/>
</dbReference>
<dbReference type="CDD" id="cd03398">
    <property type="entry name" value="PAP2_haloperoxidase"/>
    <property type="match status" value="1"/>
</dbReference>
<dbReference type="KEGG" id="spir:CWM47_27375"/>
<feature type="domain" description="Phosphatidic acid phosphatase type 2/haloperoxidase" evidence="1">
    <location>
        <begin position="344"/>
        <end position="450"/>
    </location>
</feature>
<proteinExistence type="predicted"/>
<keyword evidence="3" id="KW-1185">Reference proteome</keyword>
<dbReference type="InterPro" id="IPR036938">
    <property type="entry name" value="PAP2/HPO_sf"/>
</dbReference>
<protein>
    <submittedName>
        <fullName evidence="2">Phosphoesterase</fullName>
    </submittedName>
</protein>
<dbReference type="EMBL" id="CP025096">
    <property type="protein sequence ID" value="AUD05237.1"/>
    <property type="molecule type" value="Genomic_DNA"/>
</dbReference>
<dbReference type="OrthoDB" id="7793240at2"/>
<dbReference type="AlphaFoldDB" id="A0A2K8Z5R9"/>
<dbReference type="Proteomes" id="UP000232883">
    <property type="component" value="Chromosome"/>
</dbReference>